<dbReference type="PRINTS" id="PR00081">
    <property type="entry name" value="GDHRDH"/>
</dbReference>
<dbReference type="InterPro" id="IPR002347">
    <property type="entry name" value="SDR_fam"/>
</dbReference>
<reference evidence="2 3" key="1">
    <citation type="submission" date="2024-02" db="EMBL/GenBank/DDBJ databases">
        <authorList>
            <person name="Daric V."/>
            <person name="Darras S."/>
        </authorList>
    </citation>
    <scope>NUCLEOTIDE SEQUENCE [LARGE SCALE GENOMIC DNA]</scope>
</reference>
<sequence length="250" mass="25997">MAKHSGKVAVITASTEGIGFAIARKLGLDGAHIVISSRKQANVDQAINALKAENISVSGVACHVGKASDRRALLDKVEKDHGGIDILVLNAGVNPYFGSILGTPESAYDKILDINVKSTFMFIQESVPMIEKRGKGSIVIVTSVGGYVPSELLGIYGVSKTALLGLVKALVPELCSKNIRVNGLAPGLIKTKMSGALLSQGEEVAAQMIPINKVGRPDDCAGIVSFLSSDEAAYITGETVVVAGGVQSRL</sequence>
<evidence type="ECO:0008006" key="4">
    <source>
        <dbReference type="Google" id="ProtNLM"/>
    </source>
</evidence>
<dbReference type="PANTHER" id="PTHR43943">
    <property type="entry name" value="DEHYDROGENASE/REDUCTASE (SDR FAMILY) MEMBER 4"/>
    <property type="match status" value="1"/>
</dbReference>
<evidence type="ECO:0000256" key="1">
    <source>
        <dbReference type="ARBA" id="ARBA00006484"/>
    </source>
</evidence>
<organism evidence="2 3">
    <name type="scientific">Clavelina lepadiformis</name>
    <name type="common">Light-bulb sea squirt</name>
    <name type="synonym">Ascidia lepadiformis</name>
    <dbReference type="NCBI Taxonomy" id="159417"/>
    <lineage>
        <taxon>Eukaryota</taxon>
        <taxon>Metazoa</taxon>
        <taxon>Chordata</taxon>
        <taxon>Tunicata</taxon>
        <taxon>Ascidiacea</taxon>
        <taxon>Aplousobranchia</taxon>
        <taxon>Clavelinidae</taxon>
        <taxon>Clavelina</taxon>
    </lineage>
</organism>
<dbReference type="EMBL" id="CAWYQH010000097">
    <property type="protein sequence ID" value="CAK8684148.1"/>
    <property type="molecule type" value="Genomic_DNA"/>
</dbReference>
<comment type="similarity">
    <text evidence="1">Belongs to the short-chain dehydrogenases/reductases (SDR) family.</text>
</comment>
<keyword evidence="3" id="KW-1185">Reference proteome</keyword>
<gene>
    <name evidence="2" type="ORF">CVLEPA_LOCUS15145</name>
</gene>
<dbReference type="InterPro" id="IPR036291">
    <property type="entry name" value="NAD(P)-bd_dom_sf"/>
</dbReference>
<dbReference type="Pfam" id="PF13561">
    <property type="entry name" value="adh_short_C2"/>
    <property type="match status" value="1"/>
</dbReference>
<evidence type="ECO:0000313" key="3">
    <source>
        <dbReference type="Proteomes" id="UP001642483"/>
    </source>
</evidence>
<accession>A0ABP0FXX1</accession>
<dbReference type="Proteomes" id="UP001642483">
    <property type="component" value="Unassembled WGS sequence"/>
</dbReference>
<protein>
    <recommendedName>
        <fullName evidence="4">Dehydrogenase/reductase SDR family member 4</fullName>
    </recommendedName>
</protein>
<evidence type="ECO:0000313" key="2">
    <source>
        <dbReference type="EMBL" id="CAK8684148.1"/>
    </source>
</evidence>
<name>A0ABP0FXX1_CLALP</name>
<comment type="caution">
    <text evidence="2">The sequence shown here is derived from an EMBL/GenBank/DDBJ whole genome shotgun (WGS) entry which is preliminary data.</text>
</comment>
<dbReference type="SUPFAM" id="SSF51735">
    <property type="entry name" value="NAD(P)-binding Rossmann-fold domains"/>
    <property type="match status" value="1"/>
</dbReference>
<dbReference type="PANTHER" id="PTHR43943:SF2">
    <property type="entry name" value="DEHYDROGENASE_REDUCTASE 4"/>
    <property type="match status" value="1"/>
</dbReference>
<proteinExistence type="inferred from homology"/>
<dbReference type="NCBIfam" id="NF005559">
    <property type="entry name" value="PRK07231.1"/>
    <property type="match status" value="1"/>
</dbReference>
<dbReference type="Gene3D" id="3.40.50.720">
    <property type="entry name" value="NAD(P)-binding Rossmann-like Domain"/>
    <property type="match status" value="1"/>
</dbReference>
<dbReference type="PRINTS" id="PR00080">
    <property type="entry name" value="SDRFAMILY"/>
</dbReference>